<gene>
    <name evidence="1" type="ORF">CERSUDRAFT_87419</name>
</gene>
<sequence length="72" mass="7741">MDGRERRDASSGPYLAGTPRWVGDLLAECQDRIQGRLGTMRGAGLEGLTGWVLEPFGRDAQVANLARPARGS</sequence>
<accession>M2QLQ8</accession>
<dbReference type="HOGENOM" id="CLU_2721995_0_0_1"/>
<dbReference type="AlphaFoldDB" id="M2QLQ8"/>
<protein>
    <submittedName>
        <fullName evidence="1">Uncharacterized protein</fullName>
    </submittedName>
</protein>
<dbReference type="Proteomes" id="UP000016930">
    <property type="component" value="Unassembled WGS sequence"/>
</dbReference>
<proteinExistence type="predicted"/>
<evidence type="ECO:0000313" key="2">
    <source>
        <dbReference type="Proteomes" id="UP000016930"/>
    </source>
</evidence>
<name>M2QLQ8_CERS8</name>
<organism evidence="1 2">
    <name type="scientific">Ceriporiopsis subvermispora (strain B)</name>
    <name type="common">White-rot fungus</name>
    <name type="synonym">Gelatoporia subvermispora</name>
    <dbReference type="NCBI Taxonomy" id="914234"/>
    <lineage>
        <taxon>Eukaryota</taxon>
        <taxon>Fungi</taxon>
        <taxon>Dikarya</taxon>
        <taxon>Basidiomycota</taxon>
        <taxon>Agaricomycotina</taxon>
        <taxon>Agaricomycetes</taxon>
        <taxon>Polyporales</taxon>
        <taxon>Gelatoporiaceae</taxon>
        <taxon>Gelatoporia</taxon>
    </lineage>
</organism>
<keyword evidence="2" id="KW-1185">Reference proteome</keyword>
<evidence type="ECO:0000313" key="1">
    <source>
        <dbReference type="EMBL" id="EMD33090.1"/>
    </source>
</evidence>
<dbReference type="EMBL" id="KB445807">
    <property type="protein sequence ID" value="EMD33090.1"/>
    <property type="molecule type" value="Genomic_DNA"/>
</dbReference>
<reference evidence="1 2" key="1">
    <citation type="journal article" date="2012" name="Proc. Natl. Acad. Sci. U.S.A.">
        <title>Comparative genomics of Ceriporiopsis subvermispora and Phanerochaete chrysosporium provide insight into selective ligninolysis.</title>
        <authorList>
            <person name="Fernandez-Fueyo E."/>
            <person name="Ruiz-Duenas F.J."/>
            <person name="Ferreira P."/>
            <person name="Floudas D."/>
            <person name="Hibbett D.S."/>
            <person name="Canessa P."/>
            <person name="Larrondo L.F."/>
            <person name="James T.Y."/>
            <person name="Seelenfreund D."/>
            <person name="Lobos S."/>
            <person name="Polanco R."/>
            <person name="Tello M."/>
            <person name="Honda Y."/>
            <person name="Watanabe T."/>
            <person name="Watanabe T."/>
            <person name="Ryu J.S."/>
            <person name="Kubicek C.P."/>
            <person name="Schmoll M."/>
            <person name="Gaskell J."/>
            <person name="Hammel K.E."/>
            <person name="St John F.J."/>
            <person name="Vanden Wymelenberg A."/>
            <person name="Sabat G."/>
            <person name="Splinter BonDurant S."/>
            <person name="Syed K."/>
            <person name="Yadav J.S."/>
            <person name="Doddapaneni H."/>
            <person name="Subramanian V."/>
            <person name="Lavin J.L."/>
            <person name="Oguiza J.A."/>
            <person name="Perez G."/>
            <person name="Pisabarro A.G."/>
            <person name="Ramirez L."/>
            <person name="Santoyo F."/>
            <person name="Master E."/>
            <person name="Coutinho P.M."/>
            <person name="Henrissat B."/>
            <person name="Lombard V."/>
            <person name="Magnuson J.K."/>
            <person name="Kuees U."/>
            <person name="Hori C."/>
            <person name="Igarashi K."/>
            <person name="Samejima M."/>
            <person name="Held B.W."/>
            <person name="Barry K.W."/>
            <person name="LaButti K.M."/>
            <person name="Lapidus A."/>
            <person name="Lindquist E.A."/>
            <person name="Lucas S.M."/>
            <person name="Riley R."/>
            <person name="Salamov A.A."/>
            <person name="Hoffmeister D."/>
            <person name="Schwenk D."/>
            <person name="Hadar Y."/>
            <person name="Yarden O."/>
            <person name="de Vries R.P."/>
            <person name="Wiebenga A."/>
            <person name="Stenlid J."/>
            <person name="Eastwood D."/>
            <person name="Grigoriev I.V."/>
            <person name="Berka R.M."/>
            <person name="Blanchette R.A."/>
            <person name="Kersten P."/>
            <person name="Martinez A.T."/>
            <person name="Vicuna R."/>
            <person name="Cullen D."/>
        </authorList>
    </citation>
    <scope>NUCLEOTIDE SEQUENCE [LARGE SCALE GENOMIC DNA]</scope>
    <source>
        <strain evidence="1 2">B</strain>
    </source>
</reference>